<feature type="transmembrane region" description="Helical" evidence="3">
    <location>
        <begin position="83"/>
        <end position="108"/>
    </location>
</feature>
<evidence type="ECO:0000259" key="4">
    <source>
        <dbReference type="Pfam" id="PF13490"/>
    </source>
</evidence>
<evidence type="ECO:0000313" key="6">
    <source>
        <dbReference type="Proteomes" id="UP000000844"/>
    </source>
</evidence>
<protein>
    <submittedName>
        <fullName evidence="5">Putative transmembrane anti-sigma factor</fullName>
    </submittedName>
</protein>
<dbReference type="Proteomes" id="UP000000844">
    <property type="component" value="Chromosome"/>
</dbReference>
<keyword evidence="6" id="KW-1185">Reference proteome</keyword>
<dbReference type="STRING" id="446470.Snas_0521"/>
<dbReference type="InterPro" id="IPR041916">
    <property type="entry name" value="Anti_sigma_zinc_sf"/>
</dbReference>
<reference evidence="5 6" key="1">
    <citation type="journal article" date="2009" name="Stand. Genomic Sci.">
        <title>Complete genome sequence of Stackebrandtia nassauensis type strain (LLR-40K-21).</title>
        <authorList>
            <person name="Munk C."/>
            <person name="Lapidus A."/>
            <person name="Copeland A."/>
            <person name="Jando M."/>
            <person name="Mayilraj S."/>
            <person name="Glavina Del Rio T."/>
            <person name="Nolan M."/>
            <person name="Chen F."/>
            <person name="Lucas S."/>
            <person name="Tice H."/>
            <person name="Cheng J.F."/>
            <person name="Han C."/>
            <person name="Detter J.C."/>
            <person name="Bruce D."/>
            <person name="Goodwin L."/>
            <person name="Chain P."/>
            <person name="Pitluck S."/>
            <person name="Goker M."/>
            <person name="Ovchinikova G."/>
            <person name="Pati A."/>
            <person name="Ivanova N."/>
            <person name="Mavromatis K."/>
            <person name="Chen A."/>
            <person name="Palaniappan K."/>
            <person name="Land M."/>
            <person name="Hauser L."/>
            <person name="Chang Y.J."/>
            <person name="Jeffries C.D."/>
            <person name="Bristow J."/>
            <person name="Eisen J.A."/>
            <person name="Markowitz V."/>
            <person name="Hugenholtz P."/>
            <person name="Kyrpides N.C."/>
            <person name="Klenk H.P."/>
        </authorList>
    </citation>
    <scope>NUCLEOTIDE SEQUENCE [LARGE SCALE GENOMIC DNA]</scope>
    <source>
        <strain evidence="6">DSM 44728 / CIP 108903 / NRRL B-16338 / NBRC 102104 / LLR-40K-21</strain>
    </source>
</reference>
<keyword evidence="3" id="KW-0472">Membrane</keyword>
<name>D3Q5T7_STANL</name>
<dbReference type="AlphaFoldDB" id="D3Q5T7"/>
<keyword evidence="3" id="KW-1133">Transmembrane helix</keyword>
<dbReference type="KEGG" id="sna:Snas_0521"/>
<proteinExistence type="predicted"/>
<keyword evidence="1" id="KW-0805">Transcription regulation</keyword>
<dbReference type="RefSeq" id="WP_013015807.1">
    <property type="nucleotide sequence ID" value="NC_013947.1"/>
</dbReference>
<dbReference type="InterPro" id="IPR027383">
    <property type="entry name" value="Znf_put"/>
</dbReference>
<dbReference type="OrthoDB" id="5242431at2"/>
<dbReference type="eggNOG" id="COG5662">
    <property type="taxonomic scope" value="Bacteria"/>
</dbReference>
<accession>D3Q5T7</accession>
<keyword evidence="2" id="KW-0804">Transcription</keyword>
<feature type="domain" description="Putative zinc-finger" evidence="4">
    <location>
        <begin position="12"/>
        <end position="37"/>
    </location>
</feature>
<organism evidence="5 6">
    <name type="scientific">Stackebrandtia nassauensis (strain DSM 44728 / CIP 108903 / NRRL B-16338 / NBRC 102104 / LLR-40K-21)</name>
    <dbReference type="NCBI Taxonomy" id="446470"/>
    <lineage>
        <taxon>Bacteria</taxon>
        <taxon>Bacillati</taxon>
        <taxon>Actinomycetota</taxon>
        <taxon>Actinomycetes</taxon>
        <taxon>Glycomycetales</taxon>
        <taxon>Glycomycetaceae</taxon>
        <taxon>Stackebrandtia</taxon>
    </lineage>
</organism>
<gene>
    <name evidence="5" type="ordered locus">Snas_0521</name>
</gene>
<sequence length="223" mass="24215">MSDCAFPHDAAAYVLGALEPAERERFEAHLPECESCAATVREFTELPGVLAHAPVEELSAEPAPETLLPTLVRKVRKDRRRRLFRAVVVTAAAVALFAVGALTAVNLFTSEATAPSLDVALQPIAAVQITSEAGMIPQNEGTRIELSCDEKNTDDNPDSGYGGKYAYRLVVTNTKGETDVAGSWTGADDGSTRVVLFTRWKPQDIASLEIQTMDKKPIMRWRA</sequence>
<keyword evidence="3 5" id="KW-0812">Transmembrane</keyword>
<evidence type="ECO:0000256" key="1">
    <source>
        <dbReference type="ARBA" id="ARBA00023015"/>
    </source>
</evidence>
<dbReference type="EMBL" id="CP001778">
    <property type="protein sequence ID" value="ADD40236.1"/>
    <property type="molecule type" value="Genomic_DNA"/>
</dbReference>
<evidence type="ECO:0000313" key="5">
    <source>
        <dbReference type="EMBL" id="ADD40236.1"/>
    </source>
</evidence>
<evidence type="ECO:0000256" key="3">
    <source>
        <dbReference type="SAM" id="Phobius"/>
    </source>
</evidence>
<evidence type="ECO:0000256" key="2">
    <source>
        <dbReference type="ARBA" id="ARBA00023163"/>
    </source>
</evidence>
<dbReference type="Pfam" id="PF13490">
    <property type="entry name" value="zf-HC2"/>
    <property type="match status" value="1"/>
</dbReference>
<dbReference type="HOGENOM" id="CLU_056526_1_0_11"/>
<dbReference type="Gene3D" id="1.10.10.1320">
    <property type="entry name" value="Anti-sigma factor, zinc-finger domain"/>
    <property type="match status" value="1"/>
</dbReference>